<dbReference type="EMBL" id="CAEKKB010000001">
    <property type="protein sequence ID" value="CAB4293785.1"/>
    <property type="molecule type" value="Genomic_DNA"/>
</dbReference>
<dbReference type="AlphaFoldDB" id="A0A6J5W1W9"/>
<organism evidence="1 2">
    <name type="scientific">Prunus armeniaca</name>
    <name type="common">Apricot</name>
    <name type="synonym">Armeniaca vulgaris</name>
    <dbReference type="NCBI Taxonomy" id="36596"/>
    <lineage>
        <taxon>Eukaryota</taxon>
        <taxon>Viridiplantae</taxon>
        <taxon>Streptophyta</taxon>
        <taxon>Embryophyta</taxon>
        <taxon>Tracheophyta</taxon>
        <taxon>Spermatophyta</taxon>
        <taxon>Magnoliopsida</taxon>
        <taxon>eudicotyledons</taxon>
        <taxon>Gunneridae</taxon>
        <taxon>Pentapetalae</taxon>
        <taxon>rosids</taxon>
        <taxon>fabids</taxon>
        <taxon>Rosales</taxon>
        <taxon>Rosaceae</taxon>
        <taxon>Amygdaloideae</taxon>
        <taxon>Amygdaleae</taxon>
        <taxon>Prunus</taxon>
    </lineage>
</organism>
<protein>
    <submittedName>
        <fullName evidence="1">Uncharacterized protein</fullName>
    </submittedName>
</protein>
<dbReference type="Proteomes" id="UP000507245">
    <property type="component" value="Unassembled WGS sequence"/>
</dbReference>
<reference evidence="2" key="1">
    <citation type="journal article" date="2020" name="Genome Biol.">
        <title>Gamete binning: chromosome-level and haplotype-resolved genome assembly enabled by high-throughput single-cell sequencing of gamete genomes.</title>
        <authorList>
            <person name="Campoy J.A."/>
            <person name="Sun H."/>
            <person name="Goel M."/>
            <person name="Jiao W.-B."/>
            <person name="Folz-Donahue K."/>
            <person name="Wang N."/>
            <person name="Rubio M."/>
            <person name="Liu C."/>
            <person name="Kukat C."/>
            <person name="Ruiz D."/>
            <person name="Huettel B."/>
            <person name="Schneeberger K."/>
        </authorList>
    </citation>
    <scope>NUCLEOTIDE SEQUENCE [LARGE SCALE GENOMIC DNA]</scope>
    <source>
        <strain evidence="2">cv. Rojo Pasion</strain>
    </source>
</reference>
<keyword evidence="2" id="KW-1185">Reference proteome</keyword>
<evidence type="ECO:0000313" key="2">
    <source>
        <dbReference type="Proteomes" id="UP000507245"/>
    </source>
</evidence>
<name>A0A6J5W1W9_PRUAR</name>
<accession>A0A6J5W1W9</accession>
<evidence type="ECO:0000313" key="1">
    <source>
        <dbReference type="EMBL" id="CAB4293785.1"/>
    </source>
</evidence>
<sequence length="75" mass="7933">MDAIKISAVELGAQTWGLGGGKRGAAAAIVAWVSEGDSSKMIYMGNGGREVGKRKSRLIELNMPGDKKFVRGKKP</sequence>
<gene>
    <name evidence="1" type="ORF">ORAREDHAP_LOCUS3022</name>
</gene>
<proteinExistence type="predicted"/>